<feature type="region of interest" description="Disordered" evidence="1">
    <location>
        <begin position="58"/>
        <end position="116"/>
    </location>
</feature>
<reference evidence="2 3" key="1">
    <citation type="submission" date="2020-08" db="EMBL/GenBank/DDBJ databases">
        <authorList>
            <person name="Xu S."/>
            <person name="Li A."/>
        </authorList>
    </citation>
    <scope>NUCLEOTIDE SEQUENCE [LARGE SCALE GENOMIC DNA]</scope>
    <source>
        <strain evidence="2 3">119BY6-57</strain>
    </source>
</reference>
<feature type="compositionally biased region" description="Low complexity" evidence="1">
    <location>
        <begin position="1"/>
        <end position="16"/>
    </location>
</feature>
<accession>A0A7W3TLF8</accession>
<keyword evidence="3" id="KW-1185">Reference proteome</keyword>
<organism evidence="2 3">
    <name type="scientific">Marilutibacter spongiae</name>
    <dbReference type="NCBI Taxonomy" id="2025720"/>
    <lineage>
        <taxon>Bacteria</taxon>
        <taxon>Pseudomonadati</taxon>
        <taxon>Pseudomonadota</taxon>
        <taxon>Gammaproteobacteria</taxon>
        <taxon>Lysobacterales</taxon>
        <taxon>Lysobacteraceae</taxon>
        <taxon>Marilutibacter</taxon>
    </lineage>
</organism>
<sequence length="116" mass="12551">MPTHPTPTTGTAPAPTEAHMVSTGRSSMQADVEMHTEDLLTCARLLATRGGFTMIALDADGRPTPIRPLQDRTGPESGAWNRRPAGPARAHVNTRTRSHPDGRRPTRELPAKPVTR</sequence>
<dbReference type="InterPro" id="IPR029069">
    <property type="entry name" value="HotDog_dom_sf"/>
</dbReference>
<feature type="region of interest" description="Disordered" evidence="1">
    <location>
        <begin position="1"/>
        <end position="30"/>
    </location>
</feature>
<dbReference type="EMBL" id="JACHTF010000005">
    <property type="protein sequence ID" value="MBB1060169.1"/>
    <property type="molecule type" value="Genomic_DNA"/>
</dbReference>
<dbReference type="Proteomes" id="UP000523196">
    <property type="component" value="Unassembled WGS sequence"/>
</dbReference>
<feature type="compositionally biased region" description="Basic and acidic residues" evidence="1">
    <location>
        <begin position="98"/>
        <end position="110"/>
    </location>
</feature>
<dbReference type="SUPFAM" id="SSF54637">
    <property type="entry name" value="Thioesterase/thiol ester dehydrase-isomerase"/>
    <property type="match status" value="1"/>
</dbReference>
<evidence type="ECO:0000313" key="2">
    <source>
        <dbReference type="EMBL" id="MBB1060169.1"/>
    </source>
</evidence>
<name>A0A7W3TLF8_9GAMM</name>
<evidence type="ECO:0000313" key="3">
    <source>
        <dbReference type="Proteomes" id="UP000523196"/>
    </source>
</evidence>
<dbReference type="AlphaFoldDB" id="A0A7W3TLF8"/>
<gene>
    <name evidence="2" type="ORF">H4F98_06225</name>
</gene>
<proteinExistence type="predicted"/>
<dbReference type="Gene3D" id="3.10.129.10">
    <property type="entry name" value="Hotdog Thioesterase"/>
    <property type="match status" value="1"/>
</dbReference>
<evidence type="ECO:0000256" key="1">
    <source>
        <dbReference type="SAM" id="MobiDB-lite"/>
    </source>
</evidence>
<protein>
    <submittedName>
        <fullName evidence="2">Uncharacterized protein</fullName>
    </submittedName>
</protein>
<comment type="caution">
    <text evidence="2">The sequence shown here is derived from an EMBL/GenBank/DDBJ whole genome shotgun (WGS) entry which is preliminary data.</text>
</comment>